<dbReference type="SMART" id="SM01134">
    <property type="entry name" value="DeoRC"/>
    <property type="match status" value="1"/>
</dbReference>
<evidence type="ECO:0000313" key="6">
    <source>
        <dbReference type="Proteomes" id="UP000190328"/>
    </source>
</evidence>
<sequence>MKNSIKNVIERQSLLYQALQENNELTVAELSKYLKCSEVTIRRDLSKLEKMGKIFRKRGKAACIPETPINENKNEEIQRIKENIASVTAKLIPEGSTIFVNSSSIAMETVKKLADKRLTILTNNVRIIDSEQHPETTILLSGGEVRFPREILVGEFAASFFHNMIADFSIIGSYGVTYTAGLTTPLLNEAEINRIMIQNTSGPIILVADYRKIGLITNFKTASIKSINYLITDIYANQEIIRQIEAQGVQVIQVNPY</sequence>
<organism evidence="5 6">
    <name type="scientific">Pilibacter termitis</name>
    <dbReference type="NCBI Taxonomy" id="263852"/>
    <lineage>
        <taxon>Bacteria</taxon>
        <taxon>Bacillati</taxon>
        <taxon>Bacillota</taxon>
        <taxon>Bacilli</taxon>
        <taxon>Lactobacillales</taxon>
        <taxon>Enterococcaceae</taxon>
        <taxon>Pilibacter</taxon>
    </lineage>
</organism>
<dbReference type="PANTHER" id="PTHR30363:SF44">
    <property type="entry name" value="AGA OPERON TRANSCRIPTIONAL REPRESSOR-RELATED"/>
    <property type="match status" value="1"/>
</dbReference>
<dbReference type="SUPFAM" id="SSF100950">
    <property type="entry name" value="NagB/RpiA/CoA transferase-like"/>
    <property type="match status" value="1"/>
</dbReference>
<dbReference type="SUPFAM" id="SSF46785">
    <property type="entry name" value="Winged helix' DNA-binding domain"/>
    <property type="match status" value="1"/>
</dbReference>
<gene>
    <name evidence="5" type="ORF">SAMN02745116_00412</name>
</gene>
<dbReference type="SMART" id="SM00420">
    <property type="entry name" value="HTH_DEOR"/>
    <property type="match status" value="1"/>
</dbReference>
<dbReference type="GO" id="GO:0003700">
    <property type="term" value="F:DNA-binding transcription factor activity"/>
    <property type="evidence" value="ECO:0007669"/>
    <property type="project" value="InterPro"/>
</dbReference>
<dbReference type="Pfam" id="PF08220">
    <property type="entry name" value="HTH_DeoR"/>
    <property type="match status" value="1"/>
</dbReference>
<dbReference type="OrthoDB" id="9797223at2"/>
<dbReference type="PROSITE" id="PS51000">
    <property type="entry name" value="HTH_DEOR_2"/>
    <property type="match status" value="1"/>
</dbReference>
<name>A0A1T4KVL8_9ENTE</name>
<dbReference type="RefSeq" id="WP_078806374.1">
    <property type="nucleotide sequence ID" value="NZ_FUXI01000003.1"/>
</dbReference>
<dbReference type="InterPro" id="IPR001034">
    <property type="entry name" value="DeoR_HTH"/>
</dbReference>
<evidence type="ECO:0000313" key="5">
    <source>
        <dbReference type="EMBL" id="SJZ46357.1"/>
    </source>
</evidence>
<protein>
    <submittedName>
        <fullName evidence="5">Transcriptional regulator, DeoR family</fullName>
    </submittedName>
</protein>
<dbReference type="PANTHER" id="PTHR30363">
    <property type="entry name" value="HTH-TYPE TRANSCRIPTIONAL REGULATOR SRLR-RELATED"/>
    <property type="match status" value="1"/>
</dbReference>
<dbReference type="InterPro" id="IPR037171">
    <property type="entry name" value="NagB/RpiA_transferase-like"/>
</dbReference>
<dbReference type="Pfam" id="PF00455">
    <property type="entry name" value="DeoRC"/>
    <property type="match status" value="1"/>
</dbReference>
<dbReference type="Proteomes" id="UP000190328">
    <property type="component" value="Unassembled WGS sequence"/>
</dbReference>
<accession>A0A1T4KVL8</accession>
<dbReference type="InterPro" id="IPR050313">
    <property type="entry name" value="Carb_Metab_HTH_regulators"/>
</dbReference>
<evidence type="ECO:0000256" key="3">
    <source>
        <dbReference type="ARBA" id="ARBA00023163"/>
    </source>
</evidence>
<proteinExistence type="predicted"/>
<dbReference type="Gene3D" id="1.10.10.10">
    <property type="entry name" value="Winged helix-like DNA-binding domain superfamily/Winged helix DNA-binding domain"/>
    <property type="match status" value="1"/>
</dbReference>
<keyword evidence="2" id="KW-0238">DNA-binding</keyword>
<feature type="domain" description="HTH deoR-type" evidence="4">
    <location>
        <begin position="8"/>
        <end position="63"/>
    </location>
</feature>
<dbReference type="PROSITE" id="PS00894">
    <property type="entry name" value="HTH_DEOR_1"/>
    <property type="match status" value="1"/>
</dbReference>
<keyword evidence="1" id="KW-0805">Transcription regulation</keyword>
<dbReference type="EMBL" id="FUXI01000003">
    <property type="protein sequence ID" value="SJZ46357.1"/>
    <property type="molecule type" value="Genomic_DNA"/>
</dbReference>
<dbReference type="GO" id="GO:0003677">
    <property type="term" value="F:DNA binding"/>
    <property type="evidence" value="ECO:0007669"/>
    <property type="project" value="UniProtKB-KW"/>
</dbReference>
<dbReference type="InterPro" id="IPR018356">
    <property type="entry name" value="Tscrpt_reg_HTH_DeoR_CS"/>
</dbReference>
<keyword evidence="3" id="KW-0804">Transcription</keyword>
<evidence type="ECO:0000259" key="4">
    <source>
        <dbReference type="PROSITE" id="PS51000"/>
    </source>
</evidence>
<dbReference type="STRING" id="263852.SAMN02745116_00412"/>
<dbReference type="InterPro" id="IPR036388">
    <property type="entry name" value="WH-like_DNA-bd_sf"/>
</dbReference>
<dbReference type="AlphaFoldDB" id="A0A1T4KVL8"/>
<dbReference type="InterPro" id="IPR036390">
    <property type="entry name" value="WH_DNA-bd_sf"/>
</dbReference>
<reference evidence="5 6" key="1">
    <citation type="submission" date="2017-02" db="EMBL/GenBank/DDBJ databases">
        <authorList>
            <person name="Peterson S.W."/>
        </authorList>
    </citation>
    <scope>NUCLEOTIDE SEQUENCE [LARGE SCALE GENOMIC DNA]</scope>
    <source>
        <strain evidence="5 6">ATCC BAA-1030</strain>
    </source>
</reference>
<keyword evidence="6" id="KW-1185">Reference proteome</keyword>
<evidence type="ECO:0000256" key="2">
    <source>
        <dbReference type="ARBA" id="ARBA00023125"/>
    </source>
</evidence>
<evidence type="ECO:0000256" key="1">
    <source>
        <dbReference type="ARBA" id="ARBA00023015"/>
    </source>
</evidence>
<dbReference type="InterPro" id="IPR014036">
    <property type="entry name" value="DeoR-like_C"/>
</dbReference>
<dbReference type="PRINTS" id="PR00037">
    <property type="entry name" value="HTHLACR"/>
</dbReference>